<name>A0A853F8Z0_9BURK</name>
<comment type="caution">
    <text evidence="1">The sequence shown here is derived from an EMBL/GenBank/DDBJ whole genome shotgun (WGS) entry which is preliminary data.</text>
</comment>
<dbReference type="AlphaFoldDB" id="A0A853F8Z0"/>
<accession>A0A853F8Z0</accession>
<dbReference type="Proteomes" id="UP000580517">
    <property type="component" value="Unassembled WGS sequence"/>
</dbReference>
<protein>
    <submittedName>
        <fullName evidence="1">Uncharacterized protein</fullName>
    </submittedName>
</protein>
<reference evidence="1 2" key="1">
    <citation type="submission" date="2020-07" db="EMBL/GenBank/DDBJ databases">
        <title>Taxonomic revisions and descriptions of new bacterial species based on genomic comparisons in the high-G+C-content subgroup of the family Alcaligenaceae.</title>
        <authorList>
            <person name="Szabo A."/>
            <person name="Felfoldi T."/>
        </authorList>
    </citation>
    <scope>NUCLEOTIDE SEQUENCE [LARGE SCALE GENOMIC DNA]</scope>
    <source>
        <strain evidence="1 2">DSM 25264</strain>
    </source>
</reference>
<dbReference type="RefSeq" id="WP_129968166.1">
    <property type="nucleotide sequence ID" value="NZ_JACCEW010000001.1"/>
</dbReference>
<proteinExistence type="predicted"/>
<sequence length="116" mass="12999">MSQLTTETVTEPVTCFEDDAQRLWVSTRKLLAEGRGNVVSELAIQQLLAAAVRLYANKMDTENRYFSPVRDDSGLTVTDVAVVATELLRSVDLSLFDLSMWASRPREDEMIDRSNG</sequence>
<evidence type="ECO:0000313" key="1">
    <source>
        <dbReference type="EMBL" id="NYT36268.1"/>
    </source>
</evidence>
<dbReference type="OrthoDB" id="5079244at2"/>
<gene>
    <name evidence="1" type="ORF">H0A68_05230</name>
</gene>
<evidence type="ECO:0000313" key="2">
    <source>
        <dbReference type="Proteomes" id="UP000580517"/>
    </source>
</evidence>
<organism evidence="1 2">
    <name type="scientific">Allopusillimonas soli</name>
    <dbReference type="NCBI Taxonomy" id="659016"/>
    <lineage>
        <taxon>Bacteria</taxon>
        <taxon>Pseudomonadati</taxon>
        <taxon>Pseudomonadota</taxon>
        <taxon>Betaproteobacteria</taxon>
        <taxon>Burkholderiales</taxon>
        <taxon>Alcaligenaceae</taxon>
        <taxon>Allopusillimonas</taxon>
    </lineage>
</organism>
<keyword evidence="2" id="KW-1185">Reference proteome</keyword>
<dbReference type="EMBL" id="JACCEW010000001">
    <property type="protein sequence ID" value="NYT36268.1"/>
    <property type="molecule type" value="Genomic_DNA"/>
</dbReference>